<dbReference type="OrthoDB" id="413028at2759"/>
<proteinExistence type="predicted"/>
<dbReference type="SUPFAM" id="SSF56219">
    <property type="entry name" value="DNase I-like"/>
    <property type="match status" value="1"/>
</dbReference>
<evidence type="ECO:0000313" key="1">
    <source>
        <dbReference type="EMBL" id="CAE8612241.1"/>
    </source>
</evidence>
<keyword evidence="2" id="KW-1185">Reference proteome</keyword>
<feature type="non-terminal residue" evidence="1">
    <location>
        <position position="162"/>
    </location>
</feature>
<accession>A0A813FIF6</accession>
<reference evidence="1" key="1">
    <citation type="submission" date="2021-02" db="EMBL/GenBank/DDBJ databases">
        <authorList>
            <person name="Dougan E. K."/>
            <person name="Rhodes N."/>
            <person name="Thang M."/>
            <person name="Chan C."/>
        </authorList>
    </citation>
    <scope>NUCLEOTIDE SEQUENCE</scope>
</reference>
<dbReference type="Gene3D" id="3.60.10.10">
    <property type="entry name" value="Endonuclease/exonuclease/phosphatase"/>
    <property type="match status" value="1"/>
</dbReference>
<evidence type="ECO:0008006" key="3">
    <source>
        <dbReference type="Google" id="ProtNLM"/>
    </source>
</evidence>
<dbReference type="AlphaFoldDB" id="A0A813FIF6"/>
<feature type="non-terminal residue" evidence="1">
    <location>
        <position position="1"/>
    </location>
</feature>
<dbReference type="Proteomes" id="UP000654075">
    <property type="component" value="Unassembled WGS sequence"/>
</dbReference>
<dbReference type="EMBL" id="CAJNNV010025101">
    <property type="protein sequence ID" value="CAE8612241.1"/>
    <property type="molecule type" value="Genomic_DNA"/>
</dbReference>
<comment type="caution">
    <text evidence="1">The sequence shown here is derived from an EMBL/GenBank/DDBJ whole genome shotgun (WGS) entry which is preliminary data.</text>
</comment>
<dbReference type="InterPro" id="IPR036691">
    <property type="entry name" value="Endo/exonu/phosph_ase_sf"/>
</dbReference>
<sequence>AGQVIKDSAAALPYDFMGFQECEDPVAVLGPAGLLEEYAAFQGAHAICLAYRKAAWSLLERGEQDVADDLPTKYYGTRGTQWMRLAHKKTNRTVFFVNHHGPLSVNSGGLCGGEATANNLLHLMGTKAQAGDVLILVGDFNANGASTTIQSLWKHLVHVYNG</sequence>
<organism evidence="1 2">
    <name type="scientific">Polarella glacialis</name>
    <name type="common">Dinoflagellate</name>
    <dbReference type="NCBI Taxonomy" id="89957"/>
    <lineage>
        <taxon>Eukaryota</taxon>
        <taxon>Sar</taxon>
        <taxon>Alveolata</taxon>
        <taxon>Dinophyceae</taxon>
        <taxon>Suessiales</taxon>
        <taxon>Suessiaceae</taxon>
        <taxon>Polarella</taxon>
    </lineage>
</organism>
<protein>
    <recommendedName>
        <fullName evidence="3">Endonuclease/exonuclease/phosphatase domain-containing protein</fullName>
    </recommendedName>
</protein>
<name>A0A813FIF6_POLGL</name>
<evidence type="ECO:0000313" key="2">
    <source>
        <dbReference type="Proteomes" id="UP000654075"/>
    </source>
</evidence>
<gene>
    <name evidence="1" type="ORF">PGLA1383_LOCUS30040</name>
</gene>